<dbReference type="RefSeq" id="WP_190929201.1">
    <property type="nucleotide sequence ID" value="NZ_JACXJA010000021.1"/>
</dbReference>
<comment type="caution">
    <text evidence="6">The sequence shown here is derived from an EMBL/GenBank/DDBJ whole genome shotgun (WGS) entry which is preliminary data.</text>
</comment>
<dbReference type="PANTHER" id="PTHR32089">
    <property type="entry name" value="METHYL-ACCEPTING CHEMOTAXIS PROTEIN MCPB"/>
    <property type="match status" value="1"/>
</dbReference>
<proteinExistence type="predicted"/>
<dbReference type="SMART" id="SM00283">
    <property type="entry name" value="MA"/>
    <property type="match status" value="1"/>
</dbReference>
<feature type="transmembrane region" description="Helical" evidence="4">
    <location>
        <begin position="49"/>
        <end position="67"/>
    </location>
</feature>
<evidence type="ECO:0000259" key="5">
    <source>
        <dbReference type="PROSITE" id="PS50111"/>
    </source>
</evidence>
<keyword evidence="7" id="KW-1185">Reference proteome</keyword>
<name>A0A927H0W6_9BACL</name>
<evidence type="ECO:0000313" key="7">
    <source>
        <dbReference type="Proteomes" id="UP000639396"/>
    </source>
</evidence>
<evidence type="ECO:0000256" key="2">
    <source>
        <dbReference type="PROSITE-ProRule" id="PRU00284"/>
    </source>
</evidence>
<feature type="transmembrane region" description="Helical" evidence="4">
    <location>
        <begin position="18"/>
        <end position="37"/>
    </location>
</feature>
<dbReference type="Proteomes" id="UP000639396">
    <property type="component" value="Unassembled WGS sequence"/>
</dbReference>
<accession>A0A927H0W6</accession>
<dbReference type="InterPro" id="IPR004089">
    <property type="entry name" value="MCPsignal_dom"/>
</dbReference>
<dbReference type="AlphaFoldDB" id="A0A927H0W6"/>
<dbReference type="PROSITE" id="PS50111">
    <property type="entry name" value="CHEMOTAXIS_TRANSDUC_2"/>
    <property type="match status" value="1"/>
</dbReference>
<keyword evidence="4" id="KW-1133">Transmembrane helix</keyword>
<protein>
    <recommendedName>
        <fullName evidence="5">Methyl-accepting transducer domain-containing protein</fullName>
    </recommendedName>
</protein>
<feature type="coiled-coil region" evidence="3">
    <location>
        <begin position="458"/>
        <end position="485"/>
    </location>
</feature>
<dbReference type="PANTHER" id="PTHR32089:SF112">
    <property type="entry name" value="LYSOZYME-LIKE PROTEIN-RELATED"/>
    <property type="match status" value="1"/>
</dbReference>
<dbReference type="GO" id="GO:0007165">
    <property type="term" value="P:signal transduction"/>
    <property type="evidence" value="ECO:0007669"/>
    <property type="project" value="UniProtKB-KW"/>
</dbReference>
<dbReference type="Pfam" id="PF00015">
    <property type="entry name" value="MCPsignal"/>
    <property type="match status" value="1"/>
</dbReference>
<evidence type="ECO:0000313" key="6">
    <source>
        <dbReference type="EMBL" id="MBD2863567.1"/>
    </source>
</evidence>
<evidence type="ECO:0000256" key="1">
    <source>
        <dbReference type="ARBA" id="ARBA00023224"/>
    </source>
</evidence>
<evidence type="ECO:0000256" key="3">
    <source>
        <dbReference type="SAM" id="Coils"/>
    </source>
</evidence>
<dbReference type="GO" id="GO:0016020">
    <property type="term" value="C:membrane"/>
    <property type="evidence" value="ECO:0007669"/>
    <property type="project" value="InterPro"/>
</dbReference>
<feature type="transmembrane region" description="Helical" evidence="4">
    <location>
        <begin position="73"/>
        <end position="91"/>
    </location>
</feature>
<feature type="transmembrane region" description="Helical" evidence="4">
    <location>
        <begin position="149"/>
        <end position="167"/>
    </location>
</feature>
<dbReference type="SUPFAM" id="SSF58104">
    <property type="entry name" value="Methyl-accepting chemotaxis protein (MCP) signaling domain"/>
    <property type="match status" value="1"/>
</dbReference>
<feature type="domain" description="Methyl-accepting transducer" evidence="5">
    <location>
        <begin position="212"/>
        <end position="462"/>
    </location>
</feature>
<organism evidence="6 7">
    <name type="scientific">Paenibacillus oceani</name>
    <dbReference type="NCBI Taxonomy" id="2772510"/>
    <lineage>
        <taxon>Bacteria</taxon>
        <taxon>Bacillati</taxon>
        <taxon>Bacillota</taxon>
        <taxon>Bacilli</taxon>
        <taxon>Bacillales</taxon>
        <taxon>Paenibacillaceae</taxon>
        <taxon>Paenibacillus</taxon>
    </lineage>
</organism>
<reference evidence="6" key="1">
    <citation type="submission" date="2020-09" db="EMBL/GenBank/DDBJ databases">
        <title>A novel bacterium of genus Paenibacillus, isolated from South China Sea.</title>
        <authorList>
            <person name="Huang H."/>
            <person name="Mo K."/>
            <person name="Hu Y."/>
        </authorList>
    </citation>
    <scope>NUCLEOTIDE SEQUENCE</scope>
    <source>
        <strain evidence="6">IB182363</strain>
    </source>
</reference>
<dbReference type="Gene3D" id="1.10.287.950">
    <property type="entry name" value="Methyl-accepting chemotaxis protein"/>
    <property type="match status" value="1"/>
</dbReference>
<evidence type="ECO:0000256" key="4">
    <source>
        <dbReference type="SAM" id="Phobius"/>
    </source>
</evidence>
<sequence>MDIQKSIKLQVMRRKNTVVFIALAVTCLLALTSILALSGASRDAGNSGLLMGLLIGLLAVFGFLHFTKRYPYVLPYIAIIGNTAISFTTALQSESIGNIFSVYYGLLLGAVYMSVWPTVVSLAASSSLLAYFLLAQHTVPGIAGNETTILIYYVLICSMIIALLSTAMHMSRRMEAFGIETVKLLSQQKEDKERLLEGASAISSNMTLIAQASVENNASFTEMNTAFQEIADGANSQVDSTLSINRSVQETGHKVNGMLQSIIELKHKTEGARDRSMEGSDKMDTMFRVTTEFQQSIETMSNTIAELTGTLQEVTLFNESIHQIAQQTNLLSLNASIEAARAGESGKGFAVVAQEIRKLAEMSRRSAEEISEKLGEVSKHAAATSGNMSVIAEQMKHNAATVLETRQSFQEISESVTELNEMSVGYSEMMESIRSATESIQESTEHFAAVSQQSSATLEELSATLETLLKQNTQMQLNIRETDEKVKRMVV</sequence>
<keyword evidence="3" id="KW-0175">Coiled coil</keyword>
<dbReference type="EMBL" id="JACXJA010000021">
    <property type="protein sequence ID" value="MBD2863567.1"/>
    <property type="molecule type" value="Genomic_DNA"/>
</dbReference>
<gene>
    <name evidence="6" type="ORF">IDH45_16365</name>
</gene>
<feature type="transmembrane region" description="Helical" evidence="4">
    <location>
        <begin position="103"/>
        <end position="134"/>
    </location>
</feature>
<keyword evidence="4" id="KW-0472">Membrane</keyword>
<keyword evidence="1 2" id="KW-0807">Transducer</keyword>
<keyword evidence="4" id="KW-0812">Transmembrane</keyword>